<evidence type="ECO:0000256" key="4">
    <source>
        <dbReference type="ARBA" id="ARBA00023163"/>
    </source>
</evidence>
<evidence type="ECO:0000313" key="6">
    <source>
        <dbReference type="EMBL" id="MDN5213053.1"/>
    </source>
</evidence>
<evidence type="ECO:0000256" key="2">
    <source>
        <dbReference type="ARBA" id="ARBA00023015"/>
    </source>
</evidence>
<keyword evidence="4" id="KW-0804">Transcription</keyword>
<dbReference type="SUPFAM" id="SSF88659">
    <property type="entry name" value="Sigma3 and sigma4 domains of RNA polymerase sigma factors"/>
    <property type="match status" value="1"/>
</dbReference>
<evidence type="ECO:0000256" key="3">
    <source>
        <dbReference type="ARBA" id="ARBA00023082"/>
    </source>
</evidence>
<dbReference type="InterPro" id="IPR036388">
    <property type="entry name" value="WH-like_DNA-bd_sf"/>
</dbReference>
<dbReference type="InterPro" id="IPR014284">
    <property type="entry name" value="RNA_pol_sigma-70_dom"/>
</dbReference>
<dbReference type="InterPro" id="IPR039425">
    <property type="entry name" value="RNA_pol_sigma-70-like"/>
</dbReference>
<sequence length="193" mass="23171">MKDPIKRKNDKELWISFKKGDNQAISSIYENYYLRLYKYGIKLSLDPELTKDCIHEMFCTIWEKRASLPEVTFVNSYLHEYLRRSLYTQLKRKNKINNTSAQGDFQTELIFSFEEELIHNESLREDQRKLQVAMQKLTNRQREVVELKYYEGLDYEEIVKLTSLKYKSVRNIMHEAMKALKQSMAIIVFLLFS</sequence>
<dbReference type="InterPro" id="IPR013325">
    <property type="entry name" value="RNA_pol_sigma_r2"/>
</dbReference>
<protein>
    <submittedName>
        <fullName evidence="6">RNA polymerase sigma factor</fullName>
    </submittedName>
</protein>
<keyword evidence="7" id="KW-1185">Reference proteome</keyword>
<dbReference type="Pfam" id="PF08281">
    <property type="entry name" value="Sigma70_r4_2"/>
    <property type="match status" value="1"/>
</dbReference>
<keyword evidence="2" id="KW-0805">Transcription regulation</keyword>
<dbReference type="PANTHER" id="PTHR43133:SF46">
    <property type="entry name" value="RNA POLYMERASE SIGMA-70 FACTOR ECF SUBFAMILY"/>
    <property type="match status" value="1"/>
</dbReference>
<dbReference type="RefSeq" id="WP_346758369.1">
    <property type="nucleotide sequence ID" value="NZ_JAUJEB010000001.1"/>
</dbReference>
<name>A0ABT8L5R3_9BACT</name>
<dbReference type="CDD" id="cd06171">
    <property type="entry name" value="Sigma70_r4"/>
    <property type="match status" value="1"/>
</dbReference>
<dbReference type="Proteomes" id="UP001172083">
    <property type="component" value="Unassembled WGS sequence"/>
</dbReference>
<accession>A0ABT8L5R3</accession>
<dbReference type="InterPro" id="IPR013249">
    <property type="entry name" value="RNA_pol_sigma70_r4_t2"/>
</dbReference>
<dbReference type="InterPro" id="IPR013324">
    <property type="entry name" value="RNA_pol_sigma_r3/r4-like"/>
</dbReference>
<evidence type="ECO:0000259" key="5">
    <source>
        <dbReference type="Pfam" id="PF08281"/>
    </source>
</evidence>
<keyword evidence="3" id="KW-0731">Sigma factor</keyword>
<proteinExistence type="inferred from homology"/>
<feature type="domain" description="RNA polymerase sigma factor 70 region 4 type 2" evidence="5">
    <location>
        <begin position="128"/>
        <end position="180"/>
    </location>
</feature>
<dbReference type="NCBIfam" id="TIGR02937">
    <property type="entry name" value="sigma70-ECF"/>
    <property type="match status" value="1"/>
</dbReference>
<gene>
    <name evidence="6" type="ORF">QQ020_13385</name>
</gene>
<dbReference type="Gene3D" id="1.10.10.10">
    <property type="entry name" value="Winged helix-like DNA-binding domain superfamily/Winged helix DNA-binding domain"/>
    <property type="match status" value="1"/>
</dbReference>
<dbReference type="Gene3D" id="1.10.1740.10">
    <property type="match status" value="1"/>
</dbReference>
<reference evidence="6" key="1">
    <citation type="submission" date="2023-06" db="EMBL/GenBank/DDBJ databases">
        <title>Genomic of Agaribacillus aureum.</title>
        <authorList>
            <person name="Wang G."/>
        </authorList>
    </citation>
    <scope>NUCLEOTIDE SEQUENCE</scope>
    <source>
        <strain evidence="6">BMA12</strain>
    </source>
</reference>
<dbReference type="SUPFAM" id="SSF88946">
    <property type="entry name" value="Sigma2 domain of RNA polymerase sigma factors"/>
    <property type="match status" value="1"/>
</dbReference>
<evidence type="ECO:0000256" key="1">
    <source>
        <dbReference type="ARBA" id="ARBA00010641"/>
    </source>
</evidence>
<evidence type="ECO:0000313" key="7">
    <source>
        <dbReference type="Proteomes" id="UP001172083"/>
    </source>
</evidence>
<dbReference type="PANTHER" id="PTHR43133">
    <property type="entry name" value="RNA POLYMERASE ECF-TYPE SIGMA FACTO"/>
    <property type="match status" value="1"/>
</dbReference>
<dbReference type="EMBL" id="JAUJEB010000001">
    <property type="protein sequence ID" value="MDN5213053.1"/>
    <property type="molecule type" value="Genomic_DNA"/>
</dbReference>
<comment type="caution">
    <text evidence="6">The sequence shown here is derived from an EMBL/GenBank/DDBJ whole genome shotgun (WGS) entry which is preliminary data.</text>
</comment>
<comment type="similarity">
    <text evidence="1">Belongs to the sigma-70 factor family. ECF subfamily.</text>
</comment>
<organism evidence="6 7">
    <name type="scientific">Agaribacillus aureus</name>
    <dbReference type="NCBI Taxonomy" id="3051825"/>
    <lineage>
        <taxon>Bacteria</taxon>
        <taxon>Pseudomonadati</taxon>
        <taxon>Bacteroidota</taxon>
        <taxon>Cytophagia</taxon>
        <taxon>Cytophagales</taxon>
        <taxon>Splendidivirgaceae</taxon>
        <taxon>Agaribacillus</taxon>
    </lineage>
</organism>